<comment type="caution">
    <text evidence="1">The sequence shown here is derived from an EMBL/GenBank/DDBJ whole genome shotgun (WGS) entry which is preliminary data.</text>
</comment>
<reference evidence="1" key="1">
    <citation type="journal article" date="2021" name="Mol. Ecol. Resour.">
        <title>Apolygus lucorum genome provides insights into omnivorousness and mesophyll feeding.</title>
        <authorList>
            <person name="Liu Y."/>
            <person name="Liu H."/>
            <person name="Wang H."/>
            <person name="Huang T."/>
            <person name="Liu B."/>
            <person name="Yang B."/>
            <person name="Yin L."/>
            <person name="Li B."/>
            <person name="Zhang Y."/>
            <person name="Zhang S."/>
            <person name="Jiang F."/>
            <person name="Zhang X."/>
            <person name="Ren Y."/>
            <person name="Wang B."/>
            <person name="Wang S."/>
            <person name="Lu Y."/>
            <person name="Wu K."/>
            <person name="Fan W."/>
            <person name="Wang G."/>
        </authorList>
    </citation>
    <scope>NUCLEOTIDE SEQUENCE</scope>
    <source>
        <strain evidence="1">12Hb</strain>
    </source>
</reference>
<dbReference type="InterPro" id="IPR011990">
    <property type="entry name" value="TPR-like_helical_dom_sf"/>
</dbReference>
<evidence type="ECO:0000313" key="2">
    <source>
        <dbReference type="Proteomes" id="UP000466442"/>
    </source>
</evidence>
<dbReference type="GO" id="GO:0099518">
    <property type="term" value="P:vesicle cytoskeletal trafficking"/>
    <property type="evidence" value="ECO:0007669"/>
    <property type="project" value="TreeGrafter"/>
</dbReference>
<accession>A0A8S9Y1F8</accession>
<dbReference type="GO" id="GO:0005769">
    <property type="term" value="C:early endosome"/>
    <property type="evidence" value="ECO:0007669"/>
    <property type="project" value="TreeGrafter"/>
</dbReference>
<name>A0A8S9Y1F8_APOLU</name>
<dbReference type="PANTHER" id="PTHR16797:SF4">
    <property type="entry name" value="40-KDA HUNTINGTIN-ASSOCIATED PROTEIN"/>
    <property type="match status" value="1"/>
</dbReference>
<dbReference type="Proteomes" id="UP000466442">
    <property type="component" value="Unassembled WGS sequence"/>
</dbReference>
<dbReference type="EMBL" id="WIXP02000003">
    <property type="protein sequence ID" value="KAF6213715.1"/>
    <property type="molecule type" value="Genomic_DNA"/>
</dbReference>
<evidence type="ECO:0008006" key="3">
    <source>
        <dbReference type="Google" id="ProtNLM"/>
    </source>
</evidence>
<dbReference type="InterPro" id="IPR039494">
    <property type="entry name" value="F8A"/>
</dbReference>
<dbReference type="Gene3D" id="1.25.40.10">
    <property type="entry name" value="Tetratricopeptide repeat domain"/>
    <property type="match status" value="1"/>
</dbReference>
<sequence length="320" mass="36168">MIRLKQVKQENNFSCSIVQLSEPYHIEYFYVWQNTELKKRFLRKPNAAEPSDQFASLAAQCERFDLPQYAGLSWRAVSRCEATQGHSNEEAIALMKAGQLYLLANKKSLFGGEEHVHAGTKCLDEAEQLLGEENPLSATVCLQTGDALKDVAPHKACAYFTRACKLLEHTPQLLLIAQGSLASVMISLGEHHDALNLFTEMVNTVSKITTRPYGVYNGILVRCEISRVLLILLLKPTPQKISSDLAKLVEKYTWIGEPDPKTTSWLGEELFFLLQSLVMSCQCQDLNAVKDLEGDLWKYLNLEQRELLDSIIRDMNNSER</sequence>
<dbReference type="PANTHER" id="PTHR16797">
    <property type="entry name" value="FACTOR VIII-ASSOCIATED GENE 1"/>
    <property type="match status" value="1"/>
</dbReference>
<dbReference type="OrthoDB" id="10249246at2759"/>
<organism evidence="1 2">
    <name type="scientific">Apolygus lucorum</name>
    <name type="common">Small green plant bug</name>
    <name type="synonym">Lygocoris lucorum</name>
    <dbReference type="NCBI Taxonomy" id="248454"/>
    <lineage>
        <taxon>Eukaryota</taxon>
        <taxon>Metazoa</taxon>
        <taxon>Ecdysozoa</taxon>
        <taxon>Arthropoda</taxon>
        <taxon>Hexapoda</taxon>
        <taxon>Insecta</taxon>
        <taxon>Pterygota</taxon>
        <taxon>Neoptera</taxon>
        <taxon>Paraneoptera</taxon>
        <taxon>Hemiptera</taxon>
        <taxon>Heteroptera</taxon>
        <taxon>Panheteroptera</taxon>
        <taxon>Cimicomorpha</taxon>
        <taxon>Miridae</taxon>
        <taxon>Mirini</taxon>
        <taxon>Apolygus</taxon>
    </lineage>
</organism>
<proteinExistence type="predicted"/>
<evidence type="ECO:0000313" key="1">
    <source>
        <dbReference type="EMBL" id="KAF6213715.1"/>
    </source>
</evidence>
<dbReference type="AlphaFoldDB" id="A0A8S9Y1F8"/>
<keyword evidence="2" id="KW-1185">Reference proteome</keyword>
<protein>
    <recommendedName>
        <fullName evidence="3">Factor VIII intron 22 protein</fullName>
    </recommendedName>
</protein>
<gene>
    <name evidence="1" type="ORF">GE061_011437</name>
</gene>